<comment type="similarity">
    <text evidence="2">Belongs to the glycosyltransferase 2 family.</text>
</comment>
<dbReference type="Gene3D" id="3.90.550.10">
    <property type="entry name" value="Spore Coat Polysaccharide Biosynthesis Protein SpsA, Chain A"/>
    <property type="match status" value="1"/>
</dbReference>
<dbReference type="Pfam" id="PF00535">
    <property type="entry name" value="Glycos_transf_2"/>
    <property type="match status" value="1"/>
</dbReference>
<dbReference type="KEGG" id="bana:BARAN1_0742"/>
<comment type="cofactor">
    <cofactor evidence="1">
        <name>Mg(2+)</name>
        <dbReference type="ChEBI" id="CHEBI:18420"/>
    </cofactor>
</comment>
<accession>A0A2X3KZ24</accession>
<gene>
    <name evidence="7" type="ORF">BARAN1_0742</name>
</gene>
<protein>
    <submittedName>
        <fullName evidence="7">Glycosyl transferase family 2</fullName>
    </submittedName>
</protein>
<keyword evidence="3" id="KW-0328">Glycosyltransferase</keyword>
<dbReference type="RefSeq" id="WP_122030958.1">
    <property type="nucleotide sequence ID" value="NZ_LS483254.1"/>
</dbReference>
<sequence>MKVSAIIPAFNEAERIAAVLAPLTSSPAVDEVIVVDDGSTDATSAEAERFGVRLVRLPENRGKAAAMAAGVEEARGDVLLFLDADLTGLTPSHIATMVDAYRAGDADVVIGVFCDGRLGTDLSQRIAGFLSGQRVMSRAHWERARGAVEDTEFGIETALTRLALKEGWRTKKVMLSGVSHIRKEEKRGFWLGFTDRMAMYWDVVRSFFRKL</sequence>
<dbReference type="InterPro" id="IPR050256">
    <property type="entry name" value="Glycosyltransferase_2"/>
</dbReference>
<reference evidence="8" key="1">
    <citation type="submission" date="2018-05" db="EMBL/GenBank/DDBJ databases">
        <authorList>
            <person name="Hao L."/>
        </authorList>
    </citation>
    <scope>NUCLEOTIDE SEQUENCE [LARGE SCALE GENOMIC DNA]</scope>
</reference>
<feature type="domain" description="Glycosyltransferase 2-like" evidence="6">
    <location>
        <begin position="4"/>
        <end position="121"/>
    </location>
</feature>
<evidence type="ECO:0000313" key="7">
    <source>
        <dbReference type="EMBL" id="SQD92766.1"/>
    </source>
</evidence>
<dbReference type="Proteomes" id="UP000249818">
    <property type="component" value="Chromosome BARAN1"/>
</dbReference>
<name>A0A2X3KZ24_9BACT</name>
<keyword evidence="4 7" id="KW-0808">Transferase</keyword>
<evidence type="ECO:0000313" key="8">
    <source>
        <dbReference type="Proteomes" id="UP000249818"/>
    </source>
</evidence>
<dbReference type="EMBL" id="LS483254">
    <property type="protein sequence ID" value="SQD92766.1"/>
    <property type="molecule type" value="Genomic_DNA"/>
</dbReference>
<organism evidence="7 8">
    <name type="scientific">Candidatus Bipolaricaulis anaerobius</name>
    <dbReference type="NCBI Taxonomy" id="2026885"/>
    <lineage>
        <taxon>Bacteria</taxon>
        <taxon>Candidatus Bipolaricaulota</taxon>
        <taxon>Candidatus Bipolaricaulia</taxon>
        <taxon>Candidatus Bipolaricaulales</taxon>
        <taxon>Candidatus Bipolaricaulaceae</taxon>
        <taxon>Candidatus Bipolaricaulis</taxon>
    </lineage>
</organism>
<dbReference type="InterPro" id="IPR001173">
    <property type="entry name" value="Glyco_trans_2-like"/>
</dbReference>
<evidence type="ECO:0000256" key="5">
    <source>
        <dbReference type="ARBA" id="ARBA00022842"/>
    </source>
</evidence>
<dbReference type="PANTHER" id="PTHR48090:SF10">
    <property type="entry name" value="GLUCOSYL-3-PHOSPHOGLYCERATE SYNTHASE"/>
    <property type="match status" value="1"/>
</dbReference>
<dbReference type="CDD" id="cd04179">
    <property type="entry name" value="DPM_DPG-synthase_like"/>
    <property type="match status" value="1"/>
</dbReference>
<evidence type="ECO:0000256" key="3">
    <source>
        <dbReference type="ARBA" id="ARBA00022676"/>
    </source>
</evidence>
<keyword evidence="5" id="KW-0460">Magnesium</keyword>
<dbReference type="PANTHER" id="PTHR48090">
    <property type="entry name" value="UNDECAPRENYL-PHOSPHATE 4-DEOXY-4-FORMAMIDO-L-ARABINOSE TRANSFERASE-RELATED"/>
    <property type="match status" value="1"/>
</dbReference>
<evidence type="ECO:0000256" key="2">
    <source>
        <dbReference type="ARBA" id="ARBA00006739"/>
    </source>
</evidence>
<evidence type="ECO:0000259" key="6">
    <source>
        <dbReference type="Pfam" id="PF00535"/>
    </source>
</evidence>
<evidence type="ECO:0000256" key="1">
    <source>
        <dbReference type="ARBA" id="ARBA00001946"/>
    </source>
</evidence>
<proteinExistence type="inferred from homology"/>
<evidence type="ECO:0000256" key="4">
    <source>
        <dbReference type="ARBA" id="ARBA00022679"/>
    </source>
</evidence>
<keyword evidence="8" id="KW-1185">Reference proteome</keyword>
<dbReference type="SUPFAM" id="SSF53448">
    <property type="entry name" value="Nucleotide-diphospho-sugar transferases"/>
    <property type="match status" value="1"/>
</dbReference>
<dbReference type="AlphaFoldDB" id="A0A2X3KZ24"/>
<dbReference type="GO" id="GO:0016757">
    <property type="term" value="F:glycosyltransferase activity"/>
    <property type="evidence" value="ECO:0007669"/>
    <property type="project" value="UniProtKB-KW"/>
</dbReference>
<dbReference type="InterPro" id="IPR029044">
    <property type="entry name" value="Nucleotide-diphossugar_trans"/>
</dbReference>
<dbReference type="OrthoDB" id="9810303at2"/>